<comment type="caution">
    <text evidence="3">The sequence shown here is derived from an EMBL/GenBank/DDBJ whole genome shotgun (WGS) entry which is preliminary data.</text>
</comment>
<sequence>MFERVRDAVRLLFVATVLIGAVVGGTGVATAESSNSSVSFVTEDGKVTVQPAENQTIRATSDLESGANVNLRVEAAGDTEPFLRTRATTVGEDGNFSATFNFSEVPDGGTFTITAEIYTGPNGDEFDVESKGVVVGNTENMTTETATATETTADETTATESDASTNETAAGTETAQQGESGIMAPGFGIGTAVFAFTAVGAVAFLAGRRA</sequence>
<gene>
    <name evidence="3" type="ORF">C440_12344</name>
</gene>
<dbReference type="NCBIfam" id="NF045517">
    <property type="entry name" value="halo_surf_dom"/>
    <property type="match status" value="1"/>
</dbReference>
<reference evidence="3 4" key="1">
    <citation type="journal article" date="2014" name="PLoS Genet.">
        <title>Phylogenetically driven sequencing of extremely halophilic archaea reveals strategies for static and dynamic osmo-response.</title>
        <authorList>
            <person name="Becker E.A."/>
            <person name="Seitzer P.M."/>
            <person name="Tritt A."/>
            <person name="Larsen D."/>
            <person name="Krusor M."/>
            <person name="Yao A.I."/>
            <person name="Wu D."/>
            <person name="Madern D."/>
            <person name="Eisen J.A."/>
            <person name="Darling A.E."/>
            <person name="Facciotti M.T."/>
        </authorList>
    </citation>
    <scope>NUCLEOTIDE SEQUENCE [LARGE SCALE GENOMIC DNA]</scope>
    <source>
        <strain evidence="3 4">ATCC BAA-1512</strain>
    </source>
</reference>
<proteinExistence type="predicted"/>
<keyword evidence="2" id="KW-1133">Transmembrane helix</keyword>
<feature type="transmembrane region" description="Helical" evidence="2">
    <location>
        <begin position="182"/>
        <end position="206"/>
    </location>
</feature>
<keyword evidence="2" id="KW-0812">Transmembrane</keyword>
<dbReference type="RefSeq" id="WP_008320796.1">
    <property type="nucleotide sequence ID" value="NZ_AOLN01000017.1"/>
</dbReference>
<name>M0IAN5_9EURY</name>
<feature type="region of interest" description="Disordered" evidence="1">
    <location>
        <begin position="148"/>
        <end position="179"/>
    </location>
</feature>
<dbReference type="Gene3D" id="2.60.40.10">
    <property type="entry name" value="Immunoglobulins"/>
    <property type="match status" value="1"/>
</dbReference>
<evidence type="ECO:0000313" key="4">
    <source>
        <dbReference type="Proteomes" id="UP000011550"/>
    </source>
</evidence>
<protein>
    <recommendedName>
        <fullName evidence="5">PGF-CTERM sorting domain-containing protein</fullName>
    </recommendedName>
</protein>
<dbReference type="OrthoDB" id="293592at2157"/>
<feature type="compositionally biased region" description="Low complexity" evidence="1">
    <location>
        <begin position="148"/>
        <end position="170"/>
    </location>
</feature>
<evidence type="ECO:0008006" key="5">
    <source>
        <dbReference type="Google" id="ProtNLM"/>
    </source>
</evidence>
<dbReference type="InterPro" id="IPR013783">
    <property type="entry name" value="Ig-like_fold"/>
</dbReference>
<dbReference type="PATRIC" id="fig|662479.7.peg.2499"/>
<keyword evidence="4" id="KW-1185">Reference proteome</keyword>
<evidence type="ECO:0000256" key="1">
    <source>
        <dbReference type="SAM" id="MobiDB-lite"/>
    </source>
</evidence>
<organism evidence="3 4">
    <name type="scientific">Haloferax mucosum ATCC BAA-1512</name>
    <dbReference type="NCBI Taxonomy" id="662479"/>
    <lineage>
        <taxon>Archaea</taxon>
        <taxon>Methanobacteriati</taxon>
        <taxon>Methanobacteriota</taxon>
        <taxon>Stenosarchaea group</taxon>
        <taxon>Halobacteria</taxon>
        <taxon>Halobacteriales</taxon>
        <taxon>Haloferacaceae</taxon>
        <taxon>Haloferax</taxon>
    </lineage>
</organism>
<evidence type="ECO:0000313" key="3">
    <source>
        <dbReference type="EMBL" id="ELZ92908.1"/>
    </source>
</evidence>
<keyword evidence="2" id="KW-0472">Membrane</keyword>
<dbReference type="STRING" id="662479.C440_12344"/>
<dbReference type="Proteomes" id="UP000011550">
    <property type="component" value="Unassembled WGS sequence"/>
</dbReference>
<dbReference type="AlphaFoldDB" id="M0IAN5"/>
<dbReference type="EMBL" id="AOLN01000017">
    <property type="protein sequence ID" value="ELZ92908.1"/>
    <property type="molecule type" value="Genomic_DNA"/>
</dbReference>
<accession>M0IAN5</accession>
<evidence type="ECO:0000256" key="2">
    <source>
        <dbReference type="SAM" id="Phobius"/>
    </source>
</evidence>